<evidence type="ECO:0008006" key="3">
    <source>
        <dbReference type="Google" id="ProtNLM"/>
    </source>
</evidence>
<proteinExistence type="predicted"/>
<gene>
    <name evidence="1" type="ORF">HY730_10200</name>
</gene>
<evidence type="ECO:0000313" key="2">
    <source>
        <dbReference type="Proteomes" id="UP000772181"/>
    </source>
</evidence>
<name>A0A933GP69_UNCTE</name>
<reference evidence="1" key="1">
    <citation type="submission" date="2020-07" db="EMBL/GenBank/DDBJ databases">
        <title>Huge and variable diversity of episymbiotic CPR bacteria and DPANN archaea in groundwater ecosystems.</title>
        <authorList>
            <person name="He C.Y."/>
            <person name="Keren R."/>
            <person name="Whittaker M."/>
            <person name="Farag I.F."/>
            <person name="Doudna J."/>
            <person name="Cate J.H.D."/>
            <person name="Banfield J.F."/>
        </authorList>
    </citation>
    <scope>NUCLEOTIDE SEQUENCE</scope>
    <source>
        <strain evidence="1">NC_groundwater_1482_Ag_S-0.65um_47_24</strain>
    </source>
</reference>
<organism evidence="1 2">
    <name type="scientific">Tectimicrobiota bacterium</name>
    <dbReference type="NCBI Taxonomy" id="2528274"/>
    <lineage>
        <taxon>Bacteria</taxon>
        <taxon>Pseudomonadati</taxon>
        <taxon>Nitrospinota/Tectimicrobiota group</taxon>
        <taxon>Candidatus Tectimicrobiota</taxon>
    </lineage>
</organism>
<protein>
    <recommendedName>
        <fullName evidence="3">DUF3303 domain-containing protein</fullName>
    </recommendedName>
</protein>
<comment type="caution">
    <text evidence="1">The sequence shown here is derived from an EMBL/GenBank/DDBJ whole genome shotgun (WGS) entry which is preliminary data.</text>
</comment>
<dbReference type="EMBL" id="JACQWF010000438">
    <property type="protein sequence ID" value="MBI4596725.1"/>
    <property type="molecule type" value="Genomic_DNA"/>
</dbReference>
<sequence length="99" mass="11159">MAKYLLMWEVDKNKIAVGPKERGTGWMALLDMTKQDIDKGIIKEWGAIVGEVNGYCVVEGNEIEIGSFVQRYVPFVFFKAYPAASFNQVVEIVKNLIKA</sequence>
<evidence type="ECO:0000313" key="1">
    <source>
        <dbReference type="EMBL" id="MBI4596725.1"/>
    </source>
</evidence>
<dbReference type="AlphaFoldDB" id="A0A933GP69"/>
<accession>A0A933GP69</accession>
<dbReference type="Proteomes" id="UP000772181">
    <property type="component" value="Unassembled WGS sequence"/>
</dbReference>